<accession>A0ACB0LDY7</accession>
<keyword evidence="2" id="KW-1185">Reference proteome</keyword>
<dbReference type="Proteomes" id="UP001177021">
    <property type="component" value="Unassembled WGS sequence"/>
</dbReference>
<evidence type="ECO:0000313" key="2">
    <source>
        <dbReference type="Proteomes" id="UP001177021"/>
    </source>
</evidence>
<protein>
    <submittedName>
        <fullName evidence="1">Uncharacterized protein</fullName>
    </submittedName>
</protein>
<reference evidence="1" key="1">
    <citation type="submission" date="2023-10" db="EMBL/GenBank/DDBJ databases">
        <authorList>
            <person name="Rodriguez Cubillos JULIANA M."/>
            <person name="De Vega J."/>
        </authorList>
    </citation>
    <scope>NUCLEOTIDE SEQUENCE</scope>
</reference>
<comment type="caution">
    <text evidence="1">The sequence shown here is derived from an EMBL/GenBank/DDBJ whole genome shotgun (WGS) entry which is preliminary data.</text>
</comment>
<dbReference type="EMBL" id="CASHSV030000513">
    <property type="protein sequence ID" value="CAJ2666344.1"/>
    <property type="molecule type" value="Genomic_DNA"/>
</dbReference>
<proteinExistence type="predicted"/>
<name>A0ACB0LDY7_TRIPR</name>
<sequence length="70" mass="7801">MSKTLKFVSVINLVIFLFFITEVVAHTKIIDFPFGVIPTSVKCKSPKDCLSIIVPPNMIIAICMNGYCHI</sequence>
<gene>
    <name evidence="1" type="ORF">MILVUS5_LOCUS31151</name>
</gene>
<organism evidence="1 2">
    <name type="scientific">Trifolium pratense</name>
    <name type="common">Red clover</name>
    <dbReference type="NCBI Taxonomy" id="57577"/>
    <lineage>
        <taxon>Eukaryota</taxon>
        <taxon>Viridiplantae</taxon>
        <taxon>Streptophyta</taxon>
        <taxon>Embryophyta</taxon>
        <taxon>Tracheophyta</taxon>
        <taxon>Spermatophyta</taxon>
        <taxon>Magnoliopsida</taxon>
        <taxon>eudicotyledons</taxon>
        <taxon>Gunneridae</taxon>
        <taxon>Pentapetalae</taxon>
        <taxon>rosids</taxon>
        <taxon>fabids</taxon>
        <taxon>Fabales</taxon>
        <taxon>Fabaceae</taxon>
        <taxon>Papilionoideae</taxon>
        <taxon>50 kb inversion clade</taxon>
        <taxon>NPAAA clade</taxon>
        <taxon>Hologalegina</taxon>
        <taxon>IRL clade</taxon>
        <taxon>Trifolieae</taxon>
        <taxon>Trifolium</taxon>
    </lineage>
</organism>
<evidence type="ECO:0000313" key="1">
    <source>
        <dbReference type="EMBL" id="CAJ2666344.1"/>
    </source>
</evidence>